<feature type="domain" description="Reverse transcriptase/retrotransposon-derived protein RNase H-like" evidence="3">
    <location>
        <begin position="472"/>
        <end position="557"/>
    </location>
</feature>
<evidence type="ECO:0000256" key="1">
    <source>
        <dbReference type="ARBA" id="ARBA00023268"/>
    </source>
</evidence>
<dbReference type="GO" id="GO:0003824">
    <property type="term" value="F:catalytic activity"/>
    <property type="evidence" value="ECO:0007669"/>
    <property type="project" value="UniProtKB-KW"/>
</dbReference>
<dbReference type="Gene3D" id="3.30.70.270">
    <property type="match status" value="1"/>
</dbReference>
<gene>
    <name evidence="5" type="ORF">ZIOFF_073214</name>
</gene>
<sequence length="652" mass="73396">MPSPSNLPWPGDDEESLLLKLTVTLLDPILLSQSGPASACLKILRAVTQNSCEKYYDTGSGLLLVQADTVKTQENVSLLEAIELVAAYSSSSFGVGYFGSSMDHPKVSILRAASPSANSKCLCLVHSLALRWCIGSMVGGNYEIRERLSSLEALLGAVPNGEDVCKLVAKILNLEANMEQIQESLMEEMIEIRKNNEDLCYEVVVLRRAMISSVEMGPYHPLQYFVAAKVSENEKMTIASMYLIGDAKLWWQNVKNLPSALVAVDALVDLHMSKDNLNTSSSSKSNFICKDKKGEWKKDGKEGKKKDLGNNQGKGTMKHSATRGKDNLKNQSYFLCNSYHFTKDCLKREKLNALLVGDKGENYEQEVNTLINPLQLLNPIINYESVELLTNMSEDMVWAHSLLLHIFVELNEKSVNAMVDIGATYTFVSVKLVKDYGLSISLANYYRKFIAGYSKKAAPLIDLLKKNIRREWLDSCKEEFVKLKMAIASELVLRLSDLELPFEVHTNASNKAIGGMLVQEGHPVAFESRKLNVAEQKHSPHEMEMVAIIHCLQEVRDGIIRWYRIEDDLLIYRGRIFILVVGGLRRELLKEAHDLQWAGHLGVERMLALLTHSYILAKMENDVEAMSKLVLCANKTRQSERRKRDYFNRCLF</sequence>
<evidence type="ECO:0000313" key="5">
    <source>
        <dbReference type="EMBL" id="KAG6468526.1"/>
    </source>
</evidence>
<evidence type="ECO:0000259" key="4">
    <source>
        <dbReference type="Pfam" id="PF17921"/>
    </source>
</evidence>
<reference evidence="5 6" key="1">
    <citation type="submission" date="2020-08" db="EMBL/GenBank/DDBJ databases">
        <title>Plant Genome Project.</title>
        <authorList>
            <person name="Zhang R.-G."/>
        </authorList>
    </citation>
    <scope>NUCLEOTIDE SEQUENCE [LARGE SCALE GENOMIC DNA]</scope>
    <source>
        <tissue evidence="5">Rhizome</tissue>
    </source>
</reference>
<dbReference type="Proteomes" id="UP000734854">
    <property type="component" value="Unassembled WGS sequence"/>
</dbReference>
<dbReference type="SUPFAM" id="SSF56672">
    <property type="entry name" value="DNA/RNA polymerases"/>
    <property type="match status" value="1"/>
</dbReference>
<protein>
    <recommendedName>
        <fullName evidence="7">Reverse transcriptase/retrotransposon-derived protein RNase H-like domain-containing protein</fullName>
    </recommendedName>
</protein>
<dbReference type="Pfam" id="PF17921">
    <property type="entry name" value="Integrase_H2C2"/>
    <property type="match status" value="1"/>
</dbReference>
<evidence type="ECO:0000259" key="3">
    <source>
        <dbReference type="Pfam" id="PF17919"/>
    </source>
</evidence>
<dbReference type="EMBL" id="JACMSC010000022">
    <property type="protein sequence ID" value="KAG6468526.1"/>
    <property type="molecule type" value="Genomic_DNA"/>
</dbReference>
<keyword evidence="6" id="KW-1185">Reference proteome</keyword>
<dbReference type="Pfam" id="PF17919">
    <property type="entry name" value="RT_RNaseH_2"/>
    <property type="match status" value="1"/>
</dbReference>
<evidence type="ECO:0000313" key="6">
    <source>
        <dbReference type="Proteomes" id="UP000734854"/>
    </source>
</evidence>
<evidence type="ECO:0000256" key="2">
    <source>
        <dbReference type="SAM" id="MobiDB-lite"/>
    </source>
</evidence>
<keyword evidence="1" id="KW-0511">Multifunctional enzyme</keyword>
<feature type="compositionally biased region" description="Basic and acidic residues" evidence="2">
    <location>
        <begin position="296"/>
        <end position="308"/>
    </location>
</feature>
<accession>A0A8J5EP43</accession>
<comment type="caution">
    <text evidence="5">The sequence shown here is derived from an EMBL/GenBank/DDBJ whole genome shotgun (WGS) entry which is preliminary data.</text>
</comment>
<evidence type="ECO:0008006" key="7">
    <source>
        <dbReference type="Google" id="ProtNLM"/>
    </source>
</evidence>
<dbReference type="AlphaFoldDB" id="A0A8J5EP43"/>
<dbReference type="PANTHER" id="PTHR37984:SF5">
    <property type="entry name" value="PROTEIN NYNRIN-LIKE"/>
    <property type="match status" value="1"/>
</dbReference>
<dbReference type="Gene3D" id="1.10.340.70">
    <property type="match status" value="1"/>
</dbReference>
<dbReference type="InterPro" id="IPR050951">
    <property type="entry name" value="Retrovirus_Pol_polyprotein"/>
</dbReference>
<feature type="domain" description="Integrase zinc-binding" evidence="4">
    <location>
        <begin position="584"/>
        <end position="626"/>
    </location>
</feature>
<dbReference type="InterPro" id="IPR043128">
    <property type="entry name" value="Rev_trsase/Diguanyl_cyclase"/>
</dbReference>
<dbReference type="InterPro" id="IPR041588">
    <property type="entry name" value="Integrase_H2C2"/>
</dbReference>
<dbReference type="PANTHER" id="PTHR37984">
    <property type="entry name" value="PROTEIN CBG26694"/>
    <property type="match status" value="1"/>
</dbReference>
<name>A0A8J5EP43_ZINOF</name>
<dbReference type="InterPro" id="IPR041577">
    <property type="entry name" value="RT_RNaseH_2"/>
</dbReference>
<feature type="region of interest" description="Disordered" evidence="2">
    <location>
        <begin position="296"/>
        <end position="324"/>
    </location>
</feature>
<organism evidence="5 6">
    <name type="scientific">Zingiber officinale</name>
    <name type="common">Ginger</name>
    <name type="synonym">Amomum zingiber</name>
    <dbReference type="NCBI Taxonomy" id="94328"/>
    <lineage>
        <taxon>Eukaryota</taxon>
        <taxon>Viridiplantae</taxon>
        <taxon>Streptophyta</taxon>
        <taxon>Embryophyta</taxon>
        <taxon>Tracheophyta</taxon>
        <taxon>Spermatophyta</taxon>
        <taxon>Magnoliopsida</taxon>
        <taxon>Liliopsida</taxon>
        <taxon>Zingiberales</taxon>
        <taxon>Zingiberaceae</taxon>
        <taxon>Zingiber</taxon>
    </lineage>
</organism>
<dbReference type="InterPro" id="IPR043502">
    <property type="entry name" value="DNA/RNA_pol_sf"/>
</dbReference>
<proteinExistence type="predicted"/>